<evidence type="ECO:0000256" key="1">
    <source>
        <dbReference type="SAM" id="SignalP"/>
    </source>
</evidence>
<organism evidence="2 3">
    <name type="scientific">Flavobacterium kingsejongi</name>
    <dbReference type="NCBI Taxonomy" id="1678728"/>
    <lineage>
        <taxon>Bacteria</taxon>
        <taxon>Pseudomonadati</taxon>
        <taxon>Bacteroidota</taxon>
        <taxon>Flavobacteriia</taxon>
        <taxon>Flavobacteriales</taxon>
        <taxon>Flavobacteriaceae</taxon>
        <taxon>Flavobacterium</taxon>
    </lineage>
</organism>
<dbReference type="RefSeq" id="WP_108736865.1">
    <property type="nucleotide sequence ID" value="NZ_CP020919.1"/>
</dbReference>
<evidence type="ECO:0000313" key="2">
    <source>
        <dbReference type="EMBL" id="AWG25262.1"/>
    </source>
</evidence>
<protein>
    <submittedName>
        <fullName evidence="2">Uncharacterized protein</fullName>
    </submittedName>
</protein>
<keyword evidence="1" id="KW-0732">Signal</keyword>
<dbReference type="EMBL" id="CP020919">
    <property type="protein sequence ID" value="AWG25262.1"/>
    <property type="molecule type" value="Genomic_DNA"/>
</dbReference>
<reference evidence="2 3" key="1">
    <citation type="submission" date="2017-04" db="EMBL/GenBank/DDBJ databases">
        <title>Complete genome sequence of Flavobacterium kingsejong AJ004.</title>
        <authorList>
            <person name="Lee P.C."/>
        </authorList>
    </citation>
    <scope>NUCLEOTIDE SEQUENCE [LARGE SCALE GENOMIC DNA]</scope>
    <source>
        <strain evidence="2 3">AJ004</strain>
    </source>
</reference>
<sequence>MKKAVNKKSMMQKMALLFCTILFGTLAGCSSDDSGDPTVTLPEGKNIKLTLTMTGVTTDDFISFVAAGGTHNPNQTTVWKLNGVSQPGETAISLNKNSFTGGTTTYVLESEVPMAAVAVGMQFIATANPTHSFTFSYKAEVNGVVVKEENNVTVAPNADYSHNYSY</sequence>
<keyword evidence="3" id="KW-1185">Reference proteome</keyword>
<accession>A0A2S1LNL9</accession>
<name>A0A2S1LNL9_9FLAO</name>
<feature type="chain" id="PRO_5015447279" evidence="1">
    <location>
        <begin position="28"/>
        <end position="166"/>
    </location>
</feature>
<dbReference type="PROSITE" id="PS51257">
    <property type="entry name" value="PROKAR_LIPOPROTEIN"/>
    <property type="match status" value="1"/>
</dbReference>
<gene>
    <name evidence="2" type="ORF">FK004_08450</name>
</gene>
<dbReference type="Proteomes" id="UP000244677">
    <property type="component" value="Chromosome"/>
</dbReference>
<evidence type="ECO:0000313" key="3">
    <source>
        <dbReference type="Proteomes" id="UP000244677"/>
    </source>
</evidence>
<proteinExistence type="predicted"/>
<dbReference type="KEGG" id="fki:FK004_08450"/>
<dbReference type="OrthoDB" id="672807at2"/>
<feature type="signal peptide" evidence="1">
    <location>
        <begin position="1"/>
        <end position="27"/>
    </location>
</feature>
<dbReference type="AlphaFoldDB" id="A0A2S1LNL9"/>